<keyword evidence="4" id="KW-0472">Membrane</keyword>
<keyword evidence="4" id="KW-1133">Transmembrane helix</keyword>
<evidence type="ECO:0000256" key="4">
    <source>
        <dbReference type="SAM" id="Phobius"/>
    </source>
</evidence>
<name>A0A9P8RN71_9PEZI</name>
<keyword evidence="4" id="KW-0812">Transmembrane</keyword>
<comment type="similarity">
    <text evidence="1">Belongs to the amidase family.</text>
</comment>
<dbReference type="InterPro" id="IPR020556">
    <property type="entry name" value="Amidase_CS"/>
</dbReference>
<feature type="region of interest" description="Disordered" evidence="3">
    <location>
        <begin position="251"/>
        <end position="280"/>
    </location>
</feature>
<evidence type="ECO:0000259" key="7">
    <source>
        <dbReference type="Pfam" id="PF18035"/>
    </source>
</evidence>
<dbReference type="Pfam" id="PF01425">
    <property type="entry name" value="Amidase"/>
    <property type="match status" value="1"/>
</dbReference>
<feature type="domain" description="Bap31/Bap29 cytoplasmic coiled-coil" evidence="7">
    <location>
        <begin position="164"/>
        <end position="213"/>
    </location>
</feature>
<feature type="compositionally biased region" description="Pro residues" evidence="3">
    <location>
        <begin position="259"/>
        <end position="273"/>
    </location>
</feature>
<feature type="transmembrane region" description="Helical" evidence="4">
    <location>
        <begin position="109"/>
        <end position="129"/>
    </location>
</feature>
<evidence type="ECO:0000259" key="6">
    <source>
        <dbReference type="Pfam" id="PF05529"/>
    </source>
</evidence>
<dbReference type="Gene3D" id="1.20.5.110">
    <property type="match status" value="1"/>
</dbReference>
<evidence type="ECO:0000256" key="3">
    <source>
        <dbReference type="SAM" id="MobiDB-lite"/>
    </source>
</evidence>
<gene>
    <name evidence="8" type="ORF">GP486_005175</name>
</gene>
<dbReference type="Pfam" id="PF05529">
    <property type="entry name" value="Bap31"/>
    <property type="match status" value="1"/>
</dbReference>
<dbReference type="InterPro" id="IPR023631">
    <property type="entry name" value="Amidase_dom"/>
</dbReference>
<feature type="domain" description="Amidase" evidence="5">
    <location>
        <begin position="324"/>
        <end position="727"/>
    </location>
</feature>
<dbReference type="PROSITE" id="PS00571">
    <property type="entry name" value="AMIDASES"/>
    <property type="match status" value="1"/>
</dbReference>
<dbReference type="PANTHER" id="PTHR11895">
    <property type="entry name" value="TRANSAMIDASE"/>
    <property type="match status" value="1"/>
</dbReference>
<dbReference type="Proteomes" id="UP000750711">
    <property type="component" value="Unassembled WGS sequence"/>
</dbReference>
<dbReference type="InterPro" id="IPR036928">
    <property type="entry name" value="AS_sf"/>
</dbReference>
<dbReference type="InterPro" id="IPR000120">
    <property type="entry name" value="Amidase"/>
</dbReference>
<sequence length="767" mass="84832">MTLYYSLVFLLLVTEMAIFMLLIVPLPFTWRRKLFTFISESPLVAKLQYGMKITFIFILILFIDSVNRVYRVQIESAAISGKSDQGRSSVLGHERMEFQARKFYSQRNMYLCGFTLFLSLILNRTYVMILDILRLEDKVKYYEGEHKAEGKGSTAPANAGDAGDVASLRKQLAQKERDIETLKKQSEGLSREYGELSDRYSKLEGIDSTPKKDNVSSFDFLQRFFWTNAKFGSLRSIKALDDYEPRYDPTVIPLEDPSAPTPDPYTAPNPSYQPPAGGEPGRYYSVSDFHALYKSGKATPTEVIEALLPLIRRDTSPPGAHSTAFLESRVDIIRKAAEASTLRYKEGKPLGLLDGVPVAVKDEVDIDGYKRSMGTSREFIRKDRRTAWCVSKWEEEGAIVVGKTNMHELGLDTTNNNPNLGTPRNPFNEHYYPGGSSGGSAYAVGAGLVPIALGLDGGGSVRIPASFCGVYGLKPSHGRVSQLPGISSASTTGVIGPIASTIEDLEIAYRVMARPDPEHHLSPLFAVPRPHVGERRKVIGVYDDWFNRADEPVLTTCREALDFYVKTMNYELVNISIPLIPESQLAHAVTILSELSTSVDDISYLTAQSKILLSVASKTSAAAFLSAQRMRNLLMQHLAALFEQHPGLIILTPTVPNAGWHVEKGDIGRGLSNGDKSIRTMEYAAFANLTGLPALSIPVGYADPVEGEGKVPVGLMAMGRWGSEDQLIEWGREGERYLNEVHNGGRLRPKKWVNVLNTGKEEALSRS</sequence>
<evidence type="ECO:0000256" key="1">
    <source>
        <dbReference type="ARBA" id="ARBA00009199"/>
    </source>
</evidence>
<dbReference type="InterPro" id="IPR040463">
    <property type="entry name" value="BAP29/BAP31_N"/>
</dbReference>
<dbReference type="GO" id="GO:0003824">
    <property type="term" value="F:catalytic activity"/>
    <property type="evidence" value="ECO:0007669"/>
    <property type="project" value="InterPro"/>
</dbReference>
<comment type="caution">
    <text evidence="8">The sequence shown here is derived from an EMBL/GenBank/DDBJ whole genome shotgun (WGS) entry which is preliminary data.</text>
</comment>
<keyword evidence="9" id="KW-1185">Reference proteome</keyword>
<dbReference type="PANTHER" id="PTHR11895:SF67">
    <property type="entry name" value="AMIDASE DOMAIN-CONTAINING PROTEIN"/>
    <property type="match status" value="1"/>
</dbReference>
<dbReference type="SUPFAM" id="SSF75304">
    <property type="entry name" value="Amidase signature (AS) enzymes"/>
    <property type="match status" value="1"/>
</dbReference>
<evidence type="ECO:0008006" key="10">
    <source>
        <dbReference type="Google" id="ProtNLM"/>
    </source>
</evidence>
<dbReference type="EMBL" id="JAGHQM010000934">
    <property type="protein sequence ID" value="KAH0557036.1"/>
    <property type="molecule type" value="Genomic_DNA"/>
</dbReference>
<dbReference type="AlphaFoldDB" id="A0A9P8RN71"/>
<evidence type="ECO:0000313" key="8">
    <source>
        <dbReference type="EMBL" id="KAH0557036.1"/>
    </source>
</evidence>
<dbReference type="InterPro" id="IPR041672">
    <property type="entry name" value="Bap31/Bap29_C"/>
</dbReference>
<protein>
    <recommendedName>
        <fullName evidence="10">Amidase</fullName>
    </recommendedName>
</protein>
<feature type="transmembrane region" description="Helical" evidence="4">
    <location>
        <begin position="7"/>
        <end position="29"/>
    </location>
</feature>
<feature type="transmembrane region" description="Helical" evidence="4">
    <location>
        <begin position="49"/>
        <end position="66"/>
    </location>
</feature>
<keyword evidence="2" id="KW-0175">Coiled coil</keyword>
<organism evidence="8 9">
    <name type="scientific">Trichoglossum hirsutum</name>
    <dbReference type="NCBI Taxonomy" id="265104"/>
    <lineage>
        <taxon>Eukaryota</taxon>
        <taxon>Fungi</taxon>
        <taxon>Dikarya</taxon>
        <taxon>Ascomycota</taxon>
        <taxon>Pezizomycotina</taxon>
        <taxon>Geoglossomycetes</taxon>
        <taxon>Geoglossales</taxon>
        <taxon>Geoglossaceae</taxon>
        <taxon>Trichoglossum</taxon>
    </lineage>
</organism>
<feature type="domain" description="BAP29/BAP31 transmembrane" evidence="6">
    <location>
        <begin position="1"/>
        <end position="140"/>
    </location>
</feature>
<proteinExistence type="inferred from homology"/>
<feature type="coiled-coil region" evidence="2">
    <location>
        <begin position="165"/>
        <end position="199"/>
    </location>
</feature>
<accession>A0A9P8RN71</accession>
<evidence type="ECO:0000259" key="5">
    <source>
        <dbReference type="Pfam" id="PF01425"/>
    </source>
</evidence>
<evidence type="ECO:0000256" key="2">
    <source>
        <dbReference type="SAM" id="Coils"/>
    </source>
</evidence>
<dbReference type="Pfam" id="PF18035">
    <property type="entry name" value="Bap31_Bap29_C"/>
    <property type="match status" value="1"/>
</dbReference>
<evidence type="ECO:0000313" key="9">
    <source>
        <dbReference type="Proteomes" id="UP000750711"/>
    </source>
</evidence>
<dbReference type="Gene3D" id="3.90.1300.10">
    <property type="entry name" value="Amidase signature (AS) domain"/>
    <property type="match status" value="1"/>
</dbReference>
<reference evidence="8" key="1">
    <citation type="submission" date="2021-03" db="EMBL/GenBank/DDBJ databases">
        <title>Comparative genomics and phylogenomic investigation of the class Geoglossomycetes provide insights into ecological specialization and systematics.</title>
        <authorList>
            <person name="Melie T."/>
            <person name="Pirro S."/>
            <person name="Miller A.N."/>
            <person name="Quandt A."/>
        </authorList>
    </citation>
    <scope>NUCLEOTIDE SEQUENCE</scope>
    <source>
        <strain evidence="8">CAQ_001_2017</strain>
    </source>
</reference>